<sequence length="427" mass="50751">MTYQEIYRLIQSKAYFSKHQKVLIAVSGGVDSMNLLHFLHTFQKELGIEIGIAHVNHKQRQASEEEETYLKEWARKEDIPFHVAYFNGEFSEEKARVFRYQFFKQIMFKENYTALVTAHHADDQAETILMRLIRGSRLRHLVGIRDRQPFGNGELIRPFLTLTKADLPIPYHFEDHSNYSLSYFRNRVRHQYIETLKKENPNITQALQELSFESEYLFQAFRELTRDVEVTNRCEFLNQTEAVQYFLLQDYLDKIPELTLKKAQFKELLRLIKEKKQGTIYLKNQYSLILEEDVFQITKIIPKTEFKLPSQMLEYDSVLIYQQYSFAFKKEQLKKSTDIEIPLYSLSSIQLRGRQAGDSIDFGKFSKKLRRLFIDEKFTAKQRQNAIIGQQDNRIIFVIVGDKTYLRKASKHDIMLAKLYIDKLEKR</sequence>
<comment type="caution">
    <text evidence="10">The sequence shown here is derived from an EMBL/GenBank/DDBJ whole genome shotgun (WGS) entry which is preliminary data.</text>
</comment>
<keyword evidence="2 8" id="KW-0963">Cytoplasm</keyword>
<keyword evidence="6 8" id="KW-0067">ATP-binding</keyword>
<feature type="binding site" evidence="8">
    <location>
        <begin position="27"/>
        <end position="32"/>
    </location>
    <ligand>
        <name>ATP</name>
        <dbReference type="ChEBI" id="CHEBI:30616"/>
    </ligand>
</feature>
<name>G5K0J6_9STRE</name>
<dbReference type="OrthoDB" id="9807403at2"/>
<dbReference type="NCBIfam" id="TIGR02433">
    <property type="entry name" value="lysidine_TilS_C"/>
    <property type="match status" value="1"/>
</dbReference>
<evidence type="ECO:0000313" key="11">
    <source>
        <dbReference type="Proteomes" id="UP000003330"/>
    </source>
</evidence>
<dbReference type="eggNOG" id="COG0037">
    <property type="taxonomic scope" value="Bacteria"/>
</dbReference>
<dbReference type="InterPro" id="IPR012094">
    <property type="entry name" value="tRNA_Ile_lys_synt"/>
</dbReference>
<keyword evidence="3 8" id="KW-0436">Ligase</keyword>
<evidence type="ECO:0000313" key="10">
    <source>
        <dbReference type="EMBL" id="EHI70549.1"/>
    </source>
</evidence>
<organism evidence="10 11">
    <name type="scientific">Streptococcus ictaluri 707-05</name>
    <dbReference type="NCBI Taxonomy" id="764299"/>
    <lineage>
        <taxon>Bacteria</taxon>
        <taxon>Bacillati</taxon>
        <taxon>Bacillota</taxon>
        <taxon>Bacilli</taxon>
        <taxon>Lactobacillales</taxon>
        <taxon>Streptococcaceae</taxon>
        <taxon>Streptococcus</taxon>
    </lineage>
</organism>
<dbReference type="InterPro" id="IPR011063">
    <property type="entry name" value="TilS/TtcA_N"/>
</dbReference>
<dbReference type="PANTHER" id="PTHR43033:SF1">
    <property type="entry name" value="TRNA(ILE)-LYSIDINE SYNTHASE-RELATED"/>
    <property type="match status" value="1"/>
</dbReference>
<evidence type="ECO:0000256" key="1">
    <source>
        <dbReference type="ARBA" id="ARBA00004496"/>
    </source>
</evidence>
<comment type="subcellular location">
    <subcellularLocation>
        <location evidence="1 8">Cytoplasm</location>
    </subcellularLocation>
</comment>
<dbReference type="InterPro" id="IPR014729">
    <property type="entry name" value="Rossmann-like_a/b/a_fold"/>
</dbReference>
<comment type="function">
    <text evidence="8">Ligates lysine onto the cytidine present at position 34 of the AUA codon-specific tRNA(Ile) that contains the anticodon CAU, in an ATP-dependent manner. Cytidine is converted to lysidine, thus changing the amino acid specificity of the tRNA from methionine to isoleucine.</text>
</comment>
<dbReference type="Proteomes" id="UP000003330">
    <property type="component" value="Unassembled WGS sequence"/>
</dbReference>
<keyword evidence="4 8" id="KW-0819">tRNA processing</keyword>
<evidence type="ECO:0000256" key="2">
    <source>
        <dbReference type="ARBA" id="ARBA00022490"/>
    </source>
</evidence>
<evidence type="ECO:0000256" key="6">
    <source>
        <dbReference type="ARBA" id="ARBA00022840"/>
    </source>
</evidence>
<evidence type="ECO:0000259" key="9">
    <source>
        <dbReference type="SMART" id="SM00977"/>
    </source>
</evidence>
<dbReference type="HAMAP" id="MF_01161">
    <property type="entry name" value="tRNA_Ile_lys_synt"/>
    <property type="match status" value="1"/>
</dbReference>
<reference evidence="10 11" key="1">
    <citation type="journal article" date="2014" name="Int. J. Syst. Evol. Microbiol.">
        <title>Phylogenomics and the dynamic genome evolution of the genus Streptococcus.</title>
        <authorList>
            <consortium name="The Broad Institute Genome Sequencing Platform"/>
            <person name="Richards V.P."/>
            <person name="Palmer S.R."/>
            <person name="Pavinski Bitar P.D."/>
            <person name="Qin X."/>
            <person name="Weinstock G.M."/>
            <person name="Highlander S.K."/>
            <person name="Town C.D."/>
            <person name="Burne R.A."/>
            <person name="Stanhope M.J."/>
        </authorList>
    </citation>
    <scope>NUCLEOTIDE SEQUENCE [LARGE SCALE GENOMIC DNA]</scope>
    <source>
        <strain evidence="10 11">707-05</strain>
    </source>
</reference>
<dbReference type="GO" id="GO:0005737">
    <property type="term" value="C:cytoplasm"/>
    <property type="evidence" value="ECO:0007669"/>
    <property type="project" value="UniProtKB-SubCell"/>
</dbReference>
<comment type="domain">
    <text evidence="8">The N-terminal region contains the highly conserved SGGXDS motif, predicted to be a P-loop motif involved in ATP binding.</text>
</comment>
<dbReference type="PANTHER" id="PTHR43033">
    <property type="entry name" value="TRNA(ILE)-LYSIDINE SYNTHASE-RELATED"/>
    <property type="match status" value="1"/>
</dbReference>
<dbReference type="SUPFAM" id="SSF52402">
    <property type="entry name" value="Adenine nucleotide alpha hydrolases-like"/>
    <property type="match status" value="1"/>
</dbReference>
<dbReference type="RefSeq" id="WP_008087751.1">
    <property type="nucleotide sequence ID" value="NZ_AEUX02000003.1"/>
</dbReference>
<evidence type="ECO:0000256" key="8">
    <source>
        <dbReference type="HAMAP-Rule" id="MF_01161"/>
    </source>
</evidence>
<dbReference type="NCBIfam" id="TIGR02432">
    <property type="entry name" value="lysidine_TilS_N"/>
    <property type="match status" value="1"/>
</dbReference>
<dbReference type="EMBL" id="AEUX02000003">
    <property type="protein sequence ID" value="EHI70549.1"/>
    <property type="molecule type" value="Genomic_DNA"/>
</dbReference>
<dbReference type="SMART" id="SM00977">
    <property type="entry name" value="TilS_C"/>
    <property type="match status" value="1"/>
</dbReference>
<accession>G5K0J6</accession>
<dbReference type="EC" id="6.3.4.19" evidence="8"/>
<dbReference type="GO" id="GO:0006400">
    <property type="term" value="P:tRNA modification"/>
    <property type="evidence" value="ECO:0007669"/>
    <property type="project" value="UniProtKB-UniRule"/>
</dbReference>
<dbReference type="CDD" id="cd01992">
    <property type="entry name" value="TilS_N"/>
    <property type="match status" value="1"/>
</dbReference>
<evidence type="ECO:0000256" key="3">
    <source>
        <dbReference type="ARBA" id="ARBA00022598"/>
    </source>
</evidence>
<evidence type="ECO:0000256" key="5">
    <source>
        <dbReference type="ARBA" id="ARBA00022741"/>
    </source>
</evidence>
<dbReference type="Gene3D" id="3.40.50.620">
    <property type="entry name" value="HUPs"/>
    <property type="match status" value="1"/>
</dbReference>
<protein>
    <recommendedName>
        <fullName evidence="8">tRNA(Ile)-lysidine synthase</fullName>
        <ecNumber evidence="8">6.3.4.19</ecNumber>
    </recommendedName>
    <alternativeName>
        <fullName evidence="8">tRNA(Ile)-2-lysyl-cytidine synthase</fullName>
    </alternativeName>
    <alternativeName>
        <fullName evidence="8">tRNA(Ile)-lysidine synthetase</fullName>
    </alternativeName>
</protein>
<dbReference type="Pfam" id="PF01171">
    <property type="entry name" value="ATP_bind_3"/>
    <property type="match status" value="1"/>
</dbReference>
<dbReference type="GO" id="GO:0005524">
    <property type="term" value="F:ATP binding"/>
    <property type="evidence" value="ECO:0007669"/>
    <property type="project" value="UniProtKB-UniRule"/>
</dbReference>
<evidence type="ECO:0000256" key="4">
    <source>
        <dbReference type="ARBA" id="ARBA00022694"/>
    </source>
</evidence>
<dbReference type="STRING" id="764299.STRIC_0118"/>
<dbReference type="InterPro" id="IPR012795">
    <property type="entry name" value="tRNA_Ile_lys_synt_N"/>
</dbReference>
<gene>
    <name evidence="8 10" type="primary">tilS</name>
    <name evidence="10" type="ORF">STRIC_0118</name>
</gene>
<keyword evidence="11" id="KW-1185">Reference proteome</keyword>
<comment type="similarity">
    <text evidence="8">Belongs to the tRNA(Ile)-lysidine synthase family.</text>
</comment>
<feature type="domain" description="Lysidine-tRNA(Ile) synthetase C-terminal" evidence="9">
    <location>
        <begin position="349"/>
        <end position="408"/>
    </location>
</feature>
<dbReference type="InterPro" id="IPR012796">
    <property type="entry name" value="Lysidine-tRNA-synth_C"/>
</dbReference>
<comment type="catalytic activity">
    <reaction evidence="7 8">
        <text>cytidine(34) in tRNA(Ile2) + L-lysine + ATP = lysidine(34) in tRNA(Ile2) + AMP + diphosphate + H(+)</text>
        <dbReference type="Rhea" id="RHEA:43744"/>
        <dbReference type="Rhea" id="RHEA-COMP:10625"/>
        <dbReference type="Rhea" id="RHEA-COMP:10670"/>
        <dbReference type="ChEBI" id="CHEBI:15378"/>
        <dbReference type="ChEBI" id="CHEBI:30616"/>
        <dbReference type="ChEBI" id="CHEBI:32551"/>
        <dbReference type="ChEBI" id="CHEBI:33019"/>
        <dbReference type="ChEBI" id="CHEBI:82748"/>
        <dbReference type="ChEBI" id="CHEBI:83665"/>
        <dbReference type="ChEBI" id="CHEBI:456215"/>
        <dbReference type="EC" id="6.3.4.19"/>
    </reaction>
</comment>
<evidence type="ECO:0000256" key="7">
    <source>
        <dbReference type="ARBA" id="ARBA00048539"/>
    </source>
</evidence>
<keyword evidence="5 8" id="KW-0547">Nucleotide-binding</keyword>
<dbReference type="GO" id="GO:0032267">
    <property type="term" value="F:tRNA(Ile)-lysidine synthase activity"/>
    <property type="evidence" value="ECO:0007669"/>
    <property type="project" value="UniProtKB-EC"/>
</dbReference>
<dbReference type="AlphaFoldDB" id="G5K0J6"/>
<proteinExistence type="inferred from homology"/>